<dbReference type="NCBIfam" id="TIGR04566">
    <property type="entry name" value="myxo_TraA_Nterm"/>
    <property type="match status" value="1"/>
</dbReference>
<protein>
    <submittedName>
        <fullName evidence="3">Outer membrane exchange protein TraA family protein</fullName>
    </submittedName>
</protein>
<evidence type="ECO:0000313" key="4">
    <source>
        <dbReference type="Proteomes" id="UP001160301"/>
    </source>
</evidence>
<sequence>MMKAKQILVGSLLGLVLAPAMAHAAPVTVPEGVADAVDALGTGLCAASAIATNPSADFDLNNPGNYTGSIDAFIDAHAVDRVEHVIRSVLDLSNNNTSGSQLSYGDFIDAALEAACKTGGCDFFVNDTTTAFGSRLRGFFNVTPDLANKPIHFGLYTDDAVSLTVYDKALAPYPVIVRPPALGIATWRVTNEVTFSTPGLYPIEILYTQIAEHAALEVSYFVGDFEDFERAANSPPIVKLNDAGFTLLPATSFFQTSNGNPSFPDLSVCKQCERQFVNQAGDNGCDAGHFCNEAALCAPCDTDKHCGSSCSPCGGDTPFCADLNGDVQCAGCRTDADCQGGATCDPSTKTCEESSSPAGSGGAGGSGGGDSGGGGSGGSGGNGSGGGGNGGTDSSCGCRIDASSSHAGTTGFLCLVSAAMAYARSRRRPSRSSRR</sequence>
<feature type="compositionally biased region" description="Gly residues" evidence="1">
    <location>
        <begin position="359"/>
        <end position="391"/>
    </location>
</feature>
<dbReference type="RefSeq" id="WP_136971806.1">
    <property type="nucleotide sequence ID" value="NZ_JARZHI010000044.1"/>
</dbReference>
<proteinExistence type="predicted"/>
<dbReference type="Proteomes" id="UP001160301">
    <property type="component" value="Unassembled WGS sequence"/>
</dbReference>
<dbReference type="EMBL" id="JARZHI010000044">
    <property type="protein sequence ID" value="MDI1434615.1"/>
    <property type="molecule type" value="Genomic_DNA"/>
</dbReference>
<reference evidence="3 4" key="1">
    <citation type="submission" date="2023-04" db="EMBL/GenBank/DDBJ databases">
        <title>The genome sequence of Polyangium sorediatum DSM14670.</title>
        <authorList>
            <person name="Zhang X."/>
        </authorList>
    </citation>
    <scope>NUCLEOTIDE SEQUENCE [LARGE SCALE GENOMIC DNA]</scope>
    <source>
        <strain evidence="3 4">DSM 14670</strain>
    </source>
</reference>
<feature type="chain" id="PRO_5046743876" evidence="2">
    <location>
        <begin position="25"/>
        <end position="435"/>
    </location>
</feature>
<evidence type="ECO:0000256" key="2">
    <source>
        <dbReference type="SAM" id="SignalP"/>
    </source>
</evidence>
<feature type="region of interest" description="Disordered" evidence="1">
    <location>
        <begin position="355"/>
        <end position="392"/>
    </location>
</feature>
<accession>A0ABT6P2Z2</accession>
<organism evidence="3 4">
    <name type="scientific">Polyangium sorediatum</name>
    <dbReference type="NCBI Taxonomy" id="889274"/>
    <lineage>
        <taxon>Bacteria</taxon>
        <taxon>Pseudomonadati</taxon>
        <taxon>Myxococcota</taxon>
        <taxon>Polyangia</taxon>
        <taxon>Polyangiales</taxon>
        <taxon>Polyangiaceae</taxon>
        <taxon>Polyangium</taxon>
    </lineage>
</organism>
<gene>
    <name evidence="3" type="primary">traA</name>
    <name evidence="3" type="ORF">QHF89_34260</name>
</gene>
<dbReference type="InterPro" id="IPR030819">
    <property type="entry name" value="Myxo_TraA_N"/>
</dbReference>
<evidence type="ECO:0000313" key="3">
    <source>
        <dbReference type="EMBL" id="MDI1434615.1"/>
    </source>
</evidence>
<evidence type="ECO:0000256" key="1">
    <source>
        <dbReference type="SAM" id="MobiDB-lite"/>
    </source>
</evidence>
<feature type="signal peptide" evidence="2">
    <location>
        <begin position="1"/>
        <end position="24"/>
    </location>
</feature>
<comment type="caution">
    <text evidence="3">The sequence shown here is derived from an EMBL/GenBank/DDBJ whole genome shotgun (WGS) entry which is preliminary data.</text>
</comment>
<name>A0ABT6P2Z2_9BACT</name>
<keyword evidence="2" id="KW-0732">Signal</keyword>
<keyword evidence="4" id="KW-1185">Reference proteome</keyword>